<name>A0A0T5PC13_9RHOB</name>
<feature type="transmembrane region" description="Helical" evidence="9">
    <location>
        <begin position="250"/>
        <end position="276"/>
    </location>
</feature>
<dbReference type="PANTHER" id="PTHR45772:SF1">
    <property type="entry name" value="ABC TRANSPORTER ATP-BINDING PROTEIN"/>
    <property type="match status" value="1"/>
</dbReference>
<dbReference type="Pfam" id="PF00005">
    <property type="entry name" value="ABC_tran"/>
    <property type="match status" value="1"/>
</dbReference>
<reference evidence="11 13" key="1">
    <citation type="submission" date="2015-04" db="EMBL/GenBank/DDBJ databases">
        <title>The draft genome sequence of Roseovarius indicus B108T.</title>
        <authorList>
            <person name="Li G."/>
            <person name="Lai Q."/>
            <person name="Shao Z."/>
            <person name="Yan P."/>
        </authorList>
    </citation>
    <scope>NUCLEOTIDE SEQUENCE [LARGE SCALE GENOMIC DNA]</scope>
    <source>
        <strain evidence="11 13">B108</strain>
    </source>
</reference>
<reference evidence="12 14" key="2">
    <citation type="submission" date="2018-08" db="EMBL/GenBank/DDBJ databases">
        <title>Genetic Globetrotter - A new plasmid hitch-hiking vast phylogenetic and geographic distances.</title>
        <authorList>
            <person name="Vollmers J."/>
            <person name="Petersen J."/>
        </authorList>
    </citation>
    <scope>NUCLEOTIDE SEQUENCE [LARGE SCALE GENOMIC DNA]</scope>
    <source>
        <strain evidence="12 14">DSM 26383</strain>
    </source>
</reference>
<evidence type="ECO:0000313" key="14">
    <source>
        <dbReference type="Proteomes" id="UP000325785"/>
    </source>
</evidence>
<dbReference type="Proteomes" id="UP000325785">
    <property type="component" value="Chromosome"/>
</dbReference>
<evidence type="ECO:0000259" key="10">
    <source>
        <dbReference type="PROSITE" id="PS50893"/>
    </source>
</evidence>
<feature type="transmembrane region" description="Helical" evidence="9">
    <location>
        <begin position="158"/>
        <end position="180"/>
    </location>
</feature>
<dbReference type="SUPFAM" id="SSF52540">
    <property type="entry name" value="P-loop containing nucleoside triphosphate hydrolases"/>
    <property type="match status" value="1"/>
</dbReference>
<evidence type="ECO:0000313" key="12">
    <source>
        <dbReference type="EMBL" id="QEW25556.1"/>
    </source>
</evidence>
<evidence type="ECO:0000313" key="13">
    <source>
        <dbReference type="Proteomes" id="UP000051401"/>
    </source>
</evidence>
<organism evidence="11 13">
    <name type="scientific">Roseovarius indicus</name>
    <dbReference type="NCBI Taxonomy" id="540747"/>
    <lineage>
        <taxon>Bacteria</taxon>
        <taxon>Pseudomonadati</taxon>
        <taxon>Pseudomonadota</taxon>
        <taxon>Alphaproteobacteria</taxon>
        <taxon>Rhodobacterales</taxon>
        <taxon>Roseobacteraceae</taxon>
        <taxon>Roseovarius</taxon>
    </lineage>
</organism>
<comment type="subcellular location">
    <subcellularLocation>
        <location evidence="1">Cell membrane</location>
        <topology evidence="1">Multi-pass membrane protein</topology>
    </subcellularLocation>
</comment>
<dbReference type="Proteomes" id="UP000051401">
    <property type="component" value="Unassembled WGS sequence"/>
</dbReference>
<dbReference type="SMART" id="SM00382">
    <property type="entry name" value="AAA"/>
    <property type="match status" value="1"/>
</dbReference>
<evidence type="ECO:0000256" key="1">
    <source>
        <dbReference type="ARBA" id="ARBA00004651"/>
    </source>
</evidence>
<dbReference type="InterPro" id="IPR003439">
    <property type="entry name" value="ABC_transporter-like_ATP-bd"/>
</dbReference>
<dbReference type="GO" id="GO:0005524">
    <property type="term" value="F:ATP binding"/>
    <property type="evidence" value="ECO:0007669"/>
    <property type="project" value="UniProtKB-KW"/>
</dbReference>
<evidence type="ECO:0000256" key="5">
    <source>
        <dbReference type="ARBA" id="ARBA00022741"/>
    </source>
</evidence>
<keyword evidence="3" id="KW-1003">Cell membrane</keyword>
<keyword evidence="4 9" id="KW-0812">Transmembrane</keyword>
<dbReference type="KEGG" id="rid:RIdsm_01343"/>
<feature type="transmembrane region" description="Helical" evidence="9">
    <location>
        <begin position="216"/>
        <end position="238"/>
    </location>
</feature>
<evidence type="ECO:0000313" key="11">
    <source>
        <dbReference type="EMBL" id="KRS18552.1"/>
    </source>
</evidence>
<keyword evidence="6 12" id="KW-0067">ATP-binding</keyword>
<evidence type="ECO:0000256" key="8">
    <source>
        <dbReference type="ARBA" id="ARBA00023136"/>
    </source>
</evidence>
<dbReference type="CDD" id="cd06581">
    <property type="entry name" value="TM_PBP1_LivM_like"/>
    <property type="match status" value="1"/>
</dbReference>
<dbReference type="InterPro" id="IPR051120">
    <property type="entry name" value="ABC_AA/LPS_Transport"/>
</dbReference>
<dbReference type="STRING" id="540747.SAMN04488031_104203"/>
<evidence type="ECO:0000256" key="9">
    <source>
        <dbReference type="SAM" id="Phobius"/>
    </source>
</evidence>
<feature type="domain" description="ABC transporter" evidence="10">
    <location>
        <begin position="342"/>
        <end position="589"/>
    </location>
</feature>
<dbReference type="PANTHER" id="PTHR45772">
    <property type="entry name" value="CONSERVED COMPONENT OF ABC TRANSPORTER FOR NATURAL AMINO ACIDS-RELATED"/>
    <property type="match status" value="1"/>
</dbReference>
<dbReference type="Gene3D" id="3.40.50.300">
    <property type="entry name" value="P-loop containing nucleotide triphosphate hydrolases"/>
    <property type="match status" value="1"/>
</dbReference>
<feature type="transmembrane region" description="Helical" evidence="9">
    <location>
        <begin position="93"/>
        <end position="112"/>
    </location>
</feature>
<dbReference type="OrthoDB" id="9805029at2"/>
<keyword evidence="8 9" id="KW-0472">Membrane</keyword>
<keyword evidence="12" id="KW-0378">Hydrolase</keyword>
<feature type="transmembrane region" description="Helical" evidence="9">
    <location>
        <begin position="46"/>
        <end position="73"/>
    </location>
</feature>
<dbReference type="EMBL" id="CP031598">
    <property type="protein sequence ID" value="QEW25556.1"/>
    <property type="molecule type" value="Genomic_DNA"/>
</dbReference>
<dbReference type="EMBL" id="LAXI01000003">
    <property type="protein sequence ID" value="KRS18552.1"/>
    <property type="molecule type" value="Genomic_DNA"/>
</dbReference>
<feature type="transmembrane region" description="Helical" evidence="9">
    <location>
        <begin position="283"/>
        <end position="306"/>
    </location>
</feature>
<feature type="transmembrane region" description="Helical" evidence="9">
    <location>
        <begin position="12"/>
        <end position="34"/>
    </location>
</feature>
<evidence type="ECO:0000256" key="4">
    <source>
        <dbReference type="ARBA" id="ARBA00022692"/>
    </source>
</evidence>
<dbReference type="InterPro" id="IPR032823">
    <property type="entry name" value="BCA_ABC_TP_C"/>
</dbReference>
<evidence type="ECO:0000256" key="2">
    <source>
        <dbReference type="ARBA" id="ARBA00022448"/>
    </source>
</evidence>
<dbReference type="Pfam" id="PF12399">
    <property type="entry name" value="BCA_ABC_TP_C"/>
    <property type="match status" value="1"/>
</dbReference>
<dbReference type="InterPro" id="IPR003593">
    <property type="entry name" value="AAA+_ATPase"/>
</dbReference>
<dbReference type="EC" id="3.6.3.-" evidence="12"/>
<dbReference type="RefSeq" id="WP_057814721.1">
    <property type="nucleotide sequence ID" value="NZ_CP031598.1"/>
</dbReference>
<dbReference type="PROSITE" id="PS50893">
    <property type="entry name" value="ABC_TRANSPORTER_2"/>
    <property type="match status" value="1"/>
</dbReference>
<evidence type="ECO:0000256" key="6">
    <source>
        <dbReference type="ARBA" id="ARBA00022840"/>
    </source>
</evidence>
<feature type="transmembrane region" description="Helical" evidence="9">
    <location>
        <begin position="119"/>
        <end position="138"/>
    </location>
</feature>
<dbReference type="InterPro" id="IPR043428">
    <property type="entry name" value="LivM-like"/>
</dbReference>
<dbReference type="CDD" id="cd03219">
    <property type="entry name" value="ABC_Mj1267_LivG_branched"/>
    <property type="match status" value="1"/>
</dbReference>
<dbReference type="InterPro" id="IPR001851">
    <property type="entry name" value="ABC_transp_permease"/>
</dbReference>
<dbReference type="GO" id="GO:0016887">
    <property type="term" value="F:ATP hydrolysis activity"/>
    <property type="evidence" value="ECO:0007669"/>
    <property type="project" value="InterPro"/>
</dbReference>
<keyword evidence="2" id="KW-0813">Transport</keyword>
<keyword evidence="13" id="KW-1185">Reference proteome</keyword>
<dbReference type="GO" id="GO:0015658">
    <property type="term" value="F:branched-chain amino acid transmembrane transporter activity"/>
    <property type="evidence" value="ECO:0007669"/>
    <property type="project" value="InterPro"/>
</dbReference>
<dbReference type="InterPro" id="IPR027417">
    <property type="entry name" value="P-loop_NTPase"/>
</dbReference>
<proteinExistence type="predicted"/>
<keyword evidence="7 9" id="KW-1133">Transmembrane helix</keyword>
<protein>
    <submittedName>
        <fullName evidence="12">Lipopolysaccharide export system ATP-binding protein LptB</fullName>
        <ecNumber evidence="12">3.6.3.-</ecNumber>
    </submittedName>
</protein>
<evidence type="ECO:0000256" key="3">
    <source>
        <dbReference type="ARBA" id="ARBA00022475"/>
    </source>
</evidence>
<dbReference type="AlphaFoldDB" id="A0A0T5PC13"/>
<evidence type="ECO:0000256" key="7">
    <source>
        <dbReference type="ARBA" id="ARBA00022989"/>
    </source>
</evidence>
<accession>A0A0T5PC13</accession>
<dbReference type="Pfam" id="PF02653">
    <property type="entry name" value="BPD_transp_2"/>
    <property type="match status" value="1"/>
</dbReference>
<keyword evidence="5" id="KW-0547">Nucleotide-binding</keyword>
<sequence length="590" mass="61547">MDTTRPAAPAFAFNSVMAIAGVAVLAALVSLPVWGDDYFVVIGTRILVYWCLISGLNLVVGFAGQLAIGYVAVLAVGGYTASALCFHLGLDPFLSMAAAAALCALAGLIVGIPALRLRTFYFAVATLGAAQIVTQIAFSWTSVTGGGIGIPGPMFPGALGSVSGLYYVCMVAAILCTWLTTNLAFSRYGRELVALRDAGVAAASCGLSNRRSLVPVLIFAGALAGVAGTLYASVQTYITPEAFNFDLSLLFFVAILVGGRGTVLGPALATVILTILPELSVDLAAWSTLIHAALLLGITLLVPGGIGEGLRKLTEPPLPESRVIRIRPELARDHDRTEKAPLEASEISISFGGLKAVDAVSLSVVPGEVHGLIGPNGSGKTTTLNVICGFNTASEGAVRIGSDLLAGGVPQEAAAKGIARTFQTPKVVGEATVLQNVLIGAQSPSTGFVSAALGLPAQRQDERAMRERGMVALRTVGLDAFADLSCERLQHSELRFLEIARALMMEPRFLLLDEPAAGLSRDEIERLDELIAHLARDAGIGVLMVEHHADLIFKVCDRITVLNFGAVLASGTADEVRTNKEVQNAYLGTG</sequence>
<dbReference type="GO" id="GO:0005886">
    <property type="term" value="C:plasma membrane"/>
    <property type="evidence" value="ECO:0007669"/>
    <property type="project" value="UniProtKB-SubCell"/>
</dbReference>
<gene>
    <name evidence="12" type="primary">lptB_5</name>
    <name evidence="12" type="ORF">RIdsm_01343</name>
    <name evidence="11" type="ORF">XM52_07060</name>
</gene>
<dbReference type="PATRIC" id="fig|540747.5.peg.3774"/>